<dbReference type="EMBL" id="AVFE01000041">
    <property type="protein sequence ID" value="ETD04105.1"/>
    <property type="molecule type" value="Genomic_DNA"/>
</dbReference>
<dbReference type="GO" id="GO:0007165">
    <property type="term" value="P:signal transduction"/>
    <property type="evidence" value="ECO:0007669"/>
    <property type="project" value="InterPro"/>
</dbReference>
<sequence length="326" mass="37610">MATKVFISYAWEEQKEDDDKIKLFTQWLAVYLKKWGFDVLLDLFENHPGSKLDKFMSEGINSSKFVICICTETYIQKMYNPKSGVYNEITLLKEMSDSPFIIPIIEKGCFSDLPEFFEGKFVSELLFDTPYSQKNKDNIFELISTLRDESLSIKEVSSETRIDDYYKNVENFKFQAKTANLMSFECQTEQTVSFQYLLNGGDFVIGIPPMNFTTHWSTAGASSIYSYNKVQEMFYIHNFEEFEDIDTPSDIRSDNLTSIKWSTKLKIGDGIMWVNSNNYAAVGKILAINLCSGNEYKSEVTLQYKILNPIEISDDFLQDAIITETD</sequence>
<comment type="caution">
    <text evidence="2">The sequence shown here is derived from an EMBL/GenBank/DDBJ whole genome shotgun (WGS) entry which is preliminary data.</text>
</comment>
<dbReference type="Proteomes" id="UP000018692">
    <property type="component" value="Unassembled WGS sequence"/>
</dbReference>
<evidence type="ECO:0000313" key="3">
    <source>
        <dbReference type="Proteomes" id="UP000018692"/>
    </source>
</evidence>
<organism evidence="2 3">
    <name type="scientific">Lactococcus garvieae TRF1</name>
    <dbReference type="NCBI Taxonomy" id="1380772"/>
    <lineage>
        <taxon>Bacteria</taxon>
        <taxon>Bacillati</taxon>
        <taxon>Bacillota</taxon>
        <taxon>Bacilli</taxon>
        <taxon>Lactobacillales</taxon>
        <taxon>Streptococcaceae</taxon>
        <taxon>Lactococcus</taxon>
    </lineage>
</organism>
<reference evidence="2 3" key="1">
    <citation type="submission" date="2013-07" db="EMBL/GenBank/DDBJ databases">
        <title>Isolation of Lactococcus garvieae strain TRF1 from the fecal material of a timber rattlesnake.</title>
        <authorList>
            <person name="McLaughlin R.W."/>
            <person name="Cochran P.A."/>
            <person name="Dowd S.E."/>
        </authorList>
    </citation>
    <scope>NUCLEOTIDE SEQUENCE [LARGE SCALE GENOMIC DNA]</scope>
    <source>
        <strain evidence="2 3">TRF1</strain>
    </source>
</reference>
<evidence type="ECO:0000259" key="1">
    <source>
        <dbReference type="PROSITE" id="PS51534"/>
    </source>
</evidence>
<dbReference type="InterPro" id="IPR000157">
    <property type="entry name" value="TIR_dom"/>
</dbReference>
<dbReference type="PROSITE" id="PS51534">
    <property type="entry name" value="SEFIR"/>
    <property type="match status" value="1"/>
</dbReference>
<gene>
    <name evidence="2" type="ORF">N568_0109805</name>
</gene>
<proteinExistence type="predicted"/>
<dbReference type="SUPFAM" id="SSF52200">
    <property type="entry name" value="Toll/Interleukin receptor TIR domain"/>
    <property type="match status" value="1"/>
</dbReference>
<dbReference type="InterPro" id="IPR013568">
    <property type="entry name" value="SEFIR_dom"/>
</dbReference>
<dbReference type="Gene3D" id="3.40.50.10140">
    <property type="entry name" value="Toll/interleukin-1 receptor homology (TIR) domain"/>
    <property type="match status" value="1"/>
</dbReference>
<accession>V8ANB1</accession>
<name>V8ANB1_9LACT</name>
<dbReference type="Pfam" id="PF13676">
    <property type="entry name" value="TIR_2"/>
    <property type="match status" value="1"/>
</dbReference>
<protein>
    <recommendedName>
        <fullName evidence="1">SEFIR domain-containing protein</fullName>
    </recommendedName>
</protein>
<dbReference type="AlphaFoldDB" id="V8ANB1"/>
<feature type="domain" description="SEFIR" evidence="1">
    <location>
        <begin position="2"/>
        <end position="134"/>
    </location>
</feature>
<evidence type="ECO:0000313" key="2">
    <source>
        <dbReference type="EMBL" id="ETD04105.1"/>
    </source>
</evidence>
<dbReference type="PATRIC" id="fig|1380772.3.peg.1878"/>
<dbReference type="InterPro" id="IPR035897">
    <property type="entry name" value="Toll_tir_struct_dom_sf"/>
</dbReference>